<evidence type="ECO:0000313" key="1">
    <source>
        <dbReference type="EMBL" id="GKV02312.1"/>
    </source>
</evidence>
<dbReference type="InterPro" id="IPR037546">
    <property type="entry name" value="SAC51-like"/>
</dbReference>
<accession>A0AAV5IK85</accession>
<dbReference type="EMBL" id="BPVZ01000018">
    <property type="protein sequence ID" value="GKV02312.1"/>
    <property type="molecule type" value="Genomic_DNA"/>
</dbReference>
<dbReference type="Proteomes" id="UP001054252">
    <property type="component" value="Unassembled WGS sequence"/>
</dbReference>
<name>A0AAV5IK85_9ROSI</name>
<dbReference type="AlphaFoldDB" id="A0AAV5IK85"/>
<dbReference type="PANTHER" id="PTHR36066">
    <property type="entry name" value="TRANSCRIPTION FACTOR BHLH145"/>
    <property type="match status" value="1"/>
</dbReference>
<protein>
    <recommendedName>
        <fullName evidence="3">Transcription factor bHLH143-like</fullName>
    </recommendedName>
</protein>
<organism evidence="1 2">
    <name type="scientific">Rubroshorea leprosula</name>
    <dbReference type="NCBI Taxonomy" id="152421"/>
    <lineage>
        <taxon>Eukaryota</taxon>
        <taxon>Viridiplantae</taxon>
        <taxon>Streptophyta</taxon>
        <taxon>Embryophyta</taxon>
        <taxon>Tracheophyta</taxon>
        <taxon>Spermatophyta</taxon>
        <taxon>Magnoliopsida</taxon>
        <taxon>eudicotyledons</taxon>
        <taxon>Gunneridae</taxon>
        <taxon>Pentapetalae</taxon>
        <taxon>rosids</taxon>
        <taxon>malvids</taxon>
        <taxon>Malvales</taxon>
        <taxon>Dipterocarpaceae</taxon>
        <taxon>Rubroshorea</taxon>
    </lineage>
</organism>
<evidence type="ECO:0008006" key="3">
    <source>
        <dbReference type="Google" id="ProtNLM"/>
    </source>
</evidence>
<dbReference type="PANTHER" id="PTHR36066:SF8">
    <property type="entry name" value="TRANSCRIPTION FACTOR SAC51"/>
    <property type="match status" value="1"/>
</dbReference>
<dbReference type="Pfam" id="PF23173">
    <property type="entry name" value="bHLH_SAC51"/>
    <property type="match status" value="1"/>
</dbReference>
<comment type="caution">
    <text evidence="1">The sequence shown here is derived from an EMBL/GenBank/DDBJ whole genome shotgun (WGS) entry which is preliminary data.</text>
</comment>
<evidence type="ECO:0000313" key="2">
    <source>
        <dbReference type="Proteomes" id="UP001054252"/>
    </source>
</evidence>
<keyword evidence="2" id="KW-1185">Reference proteome</keyword>
<gene>
    <name evidence="1" type="ORF">SLEP1_g14767</name>
</gene>
<proteinExistence type="predicted"/>
<sequence>MFAFEQNVNAMANPICGSLQKGFIIFDRSGNETHLVYSSVLPPAHYATTTITKLAAHNNLHEGQAVKKDPSLQAFLLEKSGKNYCSANQSEMHEDTEEINALLYSDEEDDYDDEVISTNHSPVATKRKCQMPDQIENVIEEVASSDGLYKRQRLLSAGYKISSSMDIACSVKLDASSEYDSDAESSYAIGQNQTEDTASILGGKLSRKEKIRLAMKILGSIIPGAKGKDPLLFLDEAMDYLKYLRLGTMALGVNHC</sequence>
<reference evidence="1 2" key="1">
    <citation type="journal article" date="2021" name="Commun. Biol.">
        <title>The genome of Shorea leprosula (Dipterocarpaceae) highlights the ecological relevance of drought in aseasonal tropical rainforests.</title>
        <authorList>
            <person name="Ng K.K.S."/>
            <person name="Kobayashi M.J."/>
            <person name="Fawcett J.A."/>
            <person name="Hatakeyama M."/>
            <person name="Paape T."/>
            <person name="Ng C.H."/>
            <person name="Ang C.C."/>
            <person name="Tnah L.H."/>
            <person name="Lee C.T."/>
            <person name="Nishiyama T."/>
            <person name="Sese J."/>
            <person name="O'Brien M.J."/>
            <person name="Copetti D."/>
            <person name="Mohd Noor M.I."/>
            <person name="Ong R.C."/>
            <person name="Putra M."/>
            <person name="Sireger I.Z."/>
            <person name="Indrioko S."/>
            <person name="Kosugi Y."/>
            <person name="Izuno A."/>
            <person name="Isagi Y."/>
            <person name="Lee S.L."/>
            <person name="Shimizu K.K."/>
        </authorList>
    </citation>
    <scope>NUCLEOTIDE SEQUENCE [LARGE SCALE GENOMIC DNA]</scope>
    <source>
        <strain evidence="1">214</strain>
    </source>
</reference>